<feature type="compositionally biased region" description="Basic and acidic residues" evidence="1">
    <location>
        <begin position="99"/>
        <end position="111"/>
    </location>
</feature>
<feature type="region of interest" description="Disordered" evidence="1">
    <location>
        <begin position="99"/>
        <end position="120"/>
    </location>
</feature>
<dbReference type="AlphaFoldDB" id="A0AAD3D464"/>
<evidence type="ECO:0000313" key="2">
    <source>
        <dbReference type="EMBL" id="GFH57567.1"/>
    </source>
</evidence>
<name>A0AAD3D464_9STRA</name>
<evidence type="ECO:0008006" key="4">
    <source>
        <dbReference type="Google" id="ProtNLM"/>
    </source>
</evidence>
<feature type="compositionally biased region" description="Acidic residues" evidence="1">
    <location>
        <begin position="1"/>
        <end position="16"/>
    </location>
</feature>
<protein>
    <recommendedName>
        <fullName evidence="4">Essential protein Yae1 N-terminal domain-containing protein</fullName>
    </recommendedName>
</protein>
<gene>
    <name evidence="2" type="ORF">CTEN210_14043</name>
</gene>
<accession>A0AAD3D464</accession>
<feature type="region of interest" description="Disordered" evidence="1">
    <location>
        <begin position="1"/>
        <end position="25"/>
    </location>
</feature>
<keyword evidence="3" id="KW-1185">Reference proteome</keyword>
<reference evidence="2 3" key="1">
    <citation type="journal article" date="2021" name="Sci. Rep.">
        <title>The genome of the diatom Chaetoceros tenuissimus carries an ancient integrated fragment of an extant virus.</title>
        <authorList>
            <person name="Hongo Y."/>
            <person name="Kimura K."/>
            <person name="Takaki Y."/>
            <person name="Yoshida Y."/>
            <person name="Baba S."/>
            <person name="Kobayashi G."/>
            <person name="Nagasaki K."/>
            <person name="Hano T."/>
            <person name="Tomaru Y."/>
        </authorList>
    </citation>
    <scope>NUCLEOTIDE SEQUENCE [LARGE SCALE GENOMIC DNA]</scope>
    <source>
        <strain evidence="2 3">NIES-3715</strain>
    </source>
</reference>
<proteinExistence type="predicted"/>
<dbReference type="Proteomes" id="UP001054902">
    <property type="component" value="Unassembled WGS sequence"/>
</dbReference>
<evidence type="ECO:0000313" key="3">
    <source>
        <dbReference type="Proteomes" id="UP001054902"/>
    </source>
</evidence>
<comment type="caution">
    <text evidence="2">The sequence shown here is derived from an EMBL/GenBank/DDBJ whole genome shotgun (WGS) entry which is preliminary data.</text>
</comment>
<organism evidence="2 3">
    <name type="scientific">Chaetoceros tenuissimus</name>
    <dbReference type="NCBI Taxonomy" id="426638"/>
    <lineage>
        <taxon>Eukaryota</taxon>
        <taxon>Sar</taxon>
        <taxon>Stramenopiles</taxon>
        <taxon>Ochrophyta</taxon>
        <taxon>Bacillariophyta</taxon>
        <taxon>Coscinodiscophyceae</taxon>
        <taxon>Chaetocerotophycidae</taxon>
        <taxon>Chaetocerotales</taxon>
        <taxon>Chaetocerotaceae</taxon>
        <taxon>Chaetoceros</taxon>
    </lineage>
</organism>
<evidence type="ECO:0000256" key="1">
    <source>
        <dbReference type="SAM" id="MobiDB-lite"/>
    </source>
</evidence>
<sequence>MKSDSEDEFFGDQSDDEYSHKCLSSSYIEEPIRPIDSLSKRDNNAQEENYRNIGYHEAYDLHKEERIQEGFEDGYREHLDIATKLGEVLAKSILSSRIDVNREDKGNDRESNTTSGPESKILLVRNFLESAQNIPEGSKECKNSQDDISLLIEKLQGSSS</sequence>
<dbReference type="EMBL" id="BLLK01000058">
    <property type="protein sequence ID" value="GFH57567.1"/>
    <property type="molecule type" value="Genomic_DNA"/>
</dbReference>